<evidence type="ECO:0000313" key="10">
    <source>
        <dbReference type="Proteomes" id="UP001140011"/>
    </source>
</evidence>
<comment type="subcellular location">
    <subcellularLocation>
        <location evidence="1">Secreted</location>
    </subcellularLocation>
</comment>
<evidence type="ECO:0000256" key="5">
    <source>
        <dbReference type="ARBA" id="ARBA00023157"/>
    </source>
</evidence>
<dbReference type="PANTHER" id="PTHR24264:SF15">
    <property type="entry name" value="RIKEN CDNA 2210010C04 GENE"/>
    <property type="match status" value="1"/>
</dbReference>
<protein>
    <recommendedName>
        <fullName evidence="8">Peptidase S1 domain-containing protein</fullName>
    </recommendedName>
</protein>
<dbReference type="PANTHER" id="PTHR24264">
    <property type="entry name" value="TRYPSIN-RELATED"/>
    <property type="match status" value="1"/>
</dbReference>
<dbReference type="SMART" id="SM00020">
    <property type="entry name" value="Tryp_SPc"/>
    <property type="match status" value="1"/>
</dbReference>
<dbReference type="CDD" id="cd00190">
    <property type="entry name" value="Tryp_SPc"/>
    <property type="match status" value="1"/>
</dbReference>
<accession>A0A9W8GVH9</accession>
<keyword evidence="7" id="KW-0732">Signal</keyword>
<dbReference type="PROSITE" id="PS00134">
    <property type="entry name" value="TRYPSIN_HIS"/>
    <property type="match status" value="1"/>
</dbReference>
<dbReference type="InterPro" id="IPR001314">
    <property type="entry name" value="Peptidase_S1A"/>
</dbReference>
<dbReference type="Pfam" id="PF00089">
    <property type="entry name" value="Trypsin"/>
    <property type="match status" value="1"/>
</dbReference>
<keyword evidence="10" id="KW-1185">Reference proteome</keyword>
<comment type="caution">
    <text evidence="9">The sequence shown here is derived from an EMBL/GenBank/DDBJ whole genome shotgun (WGS) entry which is preliminary data.</text>
</comment>
<organism evidence="9 10">
    <name type="scientific">Coemansia pectinata</name>
    <dbReference type="NCBI Taxonomy" id="1052879"/>
    <lineage>
        <taxon>Eukaryota</taxon>
        <taxon>Fungi</taxon>
        <taxon>Fungi incertae sedis</taxon>
        <taxon>Zoopagomycota</taxon>
        <taxon>Kickxellomycotina</taxon>
        <taxon>Kickxellomycetes</taxon>
        <taxon>Kickxellales</taxon>
        <taxon>Kickxellaceae</taxon>
        <taxon>Coemansia</taxon>
    </lineage>
</organism>
<keyword evidence="3" id="KW-0645">Protease</keyword>
<keyword evidence="2" id="KW-0964">Secreted</keyword>
<evidence type="ECO:0000313" key="9">
    <source>
        <dbReference type="EMBL" id="KAJ2752957.1"/>
    </source>
</evidence>
<dbReference type="InterPro" id="IPR018114">
    <property type="entry name" value="TRYPSIN_HIS"/>
</dbReference>
<dbReference type="Proteomes" id="UP001140011">
    <property type="component" value="Unassembled WGS sequence"/>
</dbReference>
<dbReference type="InterPro" id="IPR009003">
    <property type="entry name" value="Peptidase_S1_PA"/>
</dbReference>
<evidence type="ECO:0000256" key="1">
    <source>
        <dbReference type="ARBA" id="ARBA00004613"/>
    </source>
</evidence>
<dbReference type="SUPFAM" id="SSF50494">
    <property type="entry name" value="Trypsin-like serine proteases"/>
    <property type="match status" value="1"/>
</dbReference>
<reference evidence="9" key="1">
    <citation type="submission" date="2022-07" db="EMBL/GenBank/DDBJ databases">
        <title>Phylogenomic reconstructions and comparative analyses of Kickxellomycotina fungi.</title>
        <authorList>
            <person name="Reynolds N.K."/>
            <person name="Stajich J.E."/>
            <person name="Barry K."/>
            <person name="Grigoriev I.V."/>
            <person name="Crous P."/>
            <person name="Smith M.E."/>
        </authorList>
    </citation>
    <scope>NUCLEOTIDE SEQUENCE</scope>
    <source>
        <strain evidence="9">BCRC 34297</strain>
    </source>
</reference>
<dbReference type="EMBL" id="JANBUH010000232">
    <property type="protein sequence ID" value="KAJ2752957.1"/>
    <property type="molecule type" value="Genomic_DNA"/>
</dbReference>
<dbReference type="GO" id="GO:0005615">
    <property type="term" value="C:extracellular space"/>
    <property type="evidence" value="ECO:0007669"/>
    <property type="project" value="TreeGrafter"/>
</dbReference>
<dbReference type="AlphaFoldDB" id="A0A9W8GVH9"/>
<dbReference type="InterPro" id="IPR050127">
    <property type="entry name" value="Serine_Proteases_S1"/>
</dbReference>
<dbReference type="PRINTS" id="PR00722">
    <property type="entry name" value="CHYMOTRYPSIN"/>
</dbReference>
<evidence type="ECO:0000256" key="7">
    <source>
        <dbReference type="SAM" id="SignalP"/>
    </source>
</evidence>
<feature type="chain" id="PRO_5040786412" description="Peptidase S1 domain-containing protein" evidence="7">
    <location>
        <begin position="28"/>
        <end position="341"/>
    </location>
</feature>
<keyword evidence="5" id="KW-1015">Disulfide bond</keyword>
<feature type="region of interest" description="Disordered" evidence="6">
    <location>
        <begin position="288"/>
        <end position="316"/>
    </location>
</feature>
<feature type="domain" description="Peptidase S1" evidence="8">
    <location>
        <begin position="38"/>
        <end position="283"/>
    </location>
</feature>
<dbReference type="GO" id="GO:0006508">
    <property type="term" value="P:proteolysis"/>
    <property type="evidence" value="ECO:0007669"/>
    <property type="project" value="UniProtKB-KW"/>
</dbReference>
<proteinExistence type="predicted"/>
<keyword evidence="4" id="KW-0378">Hydrolase</keyword>
<evidence type="ECO:0000256" key="2">
    <source>
        <dbReference type="ARBA" id="ARBA00022525"/>
    </source>
</evidence>
<dbReference type="Gene3D" id="2.40.10.10">
    <property type="entry name" value="Trypsin-like serine proteases"/>
    <property type="match status" value="1"/>
</dbReference>
<dbReference type="PROSITE" id="PS50240">
    <property type="entry name" value="TRYPSIN_DOM"/>
    <property type="match status" value="1"/>
</dbReference>
<feature type="compositionally biased region" description="Low complexity" evidence="6">
    <location>
        <begin position="295"/>
        <end position="316"/>
    </location>
</feature>
<dbReference type="OrthoDB" id="6380398at2759"/>
<evidence type="ECO:0000256" key="6">
    <source>
        <dbReference type="SAM" id="MobiDB-lite"/>
    </source>
</evidence>
<dbReference type="GO" id="GO:0004252">
    <property type="term" value="F:serine-type endopeptidase activity"/>
    <property type="evidence" value="ECO:0007669"/>
    <property type="project" value="InterPro"/>
</dbReference>
<dbReference type="InterPro" id="IPR001254">
    <property type="entry name" value="Trypsin_dom"/>
</dbReference>
<gene>
    <name evidence="9" type="ORF">GGI19_003473</name>
</gene>
<evidence type="ECO:0000256" key="3">
    <source>
        <dbReference type="ARBA" id="ARBA00022670"/>
    </source>
</evidence>
<evidence type="ECO:0000259" key="8">
    <source>
        <dbReference type="PROSITE" id="PS50240"/>
    </source>
</evidence>
<name>A0A9W8GVH9_9FUNG</name>
<feature type="signal peptide" evidence="7">
    <location>
        <begin position="1"/>
        <end position="27"/>
    </location>
</feature>
<evidence type="ECO:0000256" key="4">
    <source>
        <dbReference type="ARBA" id="ARBA00022801"/>
    </source>
</evidence>
<dbReference type="InterPro" id="IPR043504">
    <property type="entry name" value="Peptidase_S1_PA_chymotrypsin"/>
</dbReference>
<sequence>MKASFALTTTVAALFAVVAPNVSQAAASPPLVHLDKRIIAGTAVASGKYPFAVRLNIQRGEDEYLCGGSLLLDNYVVTAAHCLVDTDTNAIAEPHTVSVCYGSNNVLEQTCTTALNVTVHRRYNPDTISNDIALLQISPLTLKTGSVETIPVYTGQLAEKQTLTTMGWGKTTNNSTALPSTLMSVDIEIGTAKTCRVANPDYSTPNGPEVCSANALTPGKDSCQGDSGSPTIVNVDGVVYLAALTSSGTDPKNPGSADCATSDGLAFYTHVNYFMSFIALTTGKPPSSFTGNQKSSTTTGSDSGPSPTSSSSNNSAAGSTISGTATVLSSLAMAIILTFSI</sequence>